<dbReference type="Gene3D" id="3.90.15.10">
    <property type="entry name" value="Topoisomerase I, Chain A, domain 3"/>
    <property type="match status" value="1"/>
</dbReference>
<dbReference type="Pfam" id="PF18701">
    <property type="entry name" value="DUF5641"/>
    <property type="match status" value="1"/>
</dbReference>
<dbReference type="InterPro" id="IPR013500">
    <property type="entry name" value="TopoI_cat_euk"/>
</dbReference>
<keyword evidence="1" id="KW-0799">Topoisomerase</keyword>
<evidence type="ECO:0000256" key="1">
    <source>
        <dbReference type="PROSITE-ProRule" id="PRU01382"/>
    </source>
</evidence>
<sequence length="504" mass="58010">MERDEEKFNKAKGLQNYDERIRKKYQKDWRKPDEKTKQLSVASYLINTLAIRPVSYKKTISVPTAVFTNLQQLKEGKSPTKEIFDKINATTLNKYLRESAEFEEKLEEYSKLRISGKMKYYRALRDTAKLLNHKRRMGTELNLDCTEDYYVDPRITVAWCKRFRVPIEDVFSKKRIRKFNFPISEVGLFKGHAKNFVVVMKKNISRRRRLPPPDSSTPSGALEEVLNSMQRYTRSMERAASSVVSSLEGVTGSEGEICGEAVTSQSHARGQIVRQKSITFNPNITIYYFIQTFPLSIQKNSMSNCHKCTCQRLHQLAPYSPTISTYGCDRMLNFEEMYTLLAMIEACFNSRPITPLSNDAHDFTSLTLEHFLIGTPLTAPAEDNITEVPTNQLTRYQLITQMRQHFWRRWWQDYLHTLQQRTKWRSTPDDGPTVGALVIVKEDNTPPLHWPLGRITELHPGQDGKCHVVGSMTFRRGRFAAAVSPPAVSPLGQFAAAVPLLIFF</sequence>
<name>A0A8J6H884_TENMO</name>
<dbReference type="GO" id="GO:0003677">
    <property type="term" value="F:DNA binding"/>
    <property type="evidence" value="ECO:0007669"/>
    <property type="project" value="UniProtKB-UniRule"/>
</dbReference>
<comment type="catalytic activity">
    <reaction evidence="1">
        <text>ATP-independent breakage of single-stranded DNA, followed by passage and rejoining.</text>
        <dbReference type="EC" id="5.6.2.1"/>
    </reaction>
</comment>
<comment type="similarity">
    <text evidence="1">Belongs to the type IB topoisomerase family.</text>
</comment>
<gene>
    <name evidence="3" type="ORF">GEV33_012906</name>
</gene>
<feature type="domain" description="DNA topoisomerase I eukaryotic-type" evidence="2">
    <location>
        <begin position="2"/>
        <end position="164"/>
    </location>
</feature>
<dbReference type="AlphaFoldDB" id="A0A8J6H884"/>
<dbReference type="Proteomes" id="UP000719412">
    <property type="component" value="Unassembled WGS sequence"/>
</dbReference>
<dbReference type="GO" id="GO:0006265">
    <property type="term" value="P:DNA topological change"/>
    <property type="evidence" value="ECO:0007669"/>
    <property type="project" value="UniProtKB-UniRule"/>
</dbReference>
<dbReference type="PANTHER" id="PTHR10290">
    <property type="entry name" value="DNA TOPOISOMERASE I"/>
    <property type="match status" value="1"/>
</dbReference>
<evidence type="ECO:0000313" key="4">
    <source>
        <dbReference type="Proteomes" id="UP000719412"/>
    </source>
</evidence>
<proteinExistence type="inferred from homology"/>
<dbReference type="Pfam" id="PF01028">
    <property type="entry name" value="Topoisom_I"/>
    <property type="match status" value="2"/>
</dbReference>
<keyword evidence="4" id="KW-1185">Reference proteome</keyword>
<dbReference type="InterPro" id="IPR014727">
    <property type="entry name" value="TopoI_cat_a/b-sub_euk"/>
</dbReference>
<dbReference type="SMART" id="SM00435">
    <property type="entry name" value="TOPEUc"/>
    <property type="match status" value="1"/>
</dbReference>
<dbReference type="GO" id="GO:0005694">
    <property type="term" value="C:chromosome"/>
    <property type="evidence" value="ECO:0007669"/>
    <property type="project" value="InterPro"/>
</dbReference>
<keyword evidence="1" id="KW-0238">DNA-binding</keyword>
<dbReference type="PANTHER" id="PTHR10290:SF3">
    <property type="entry name" value="DNA TOPOISOMERASE 1"/>
    <property type="match status" value="1"/>
</dbReference>
<evidence type="ECO:0000259" key="2">
    <source>
        <dbReference type="SMART" id="SM00435"/>
    </source>
</evidence>
<dbReference type="SUPFAM" id="SSF56349">
    <property type="entry name" value="DNA breaking-rejoining enzymes"/>
    <property type="match status" value="1"/>
</dbReference>
<dbReference type="InterPro" id="IPR013499">
    <property type="entry name" value="TopoI_euk"/>
</dbReference>
<accession>A0A8J6H884</accession>
<dbReference type="InterPro" id="IPR025834">
    <property type="entry name" value="TopoI_C_dom"/>
</dbReference>
<dbReference type="InterPro" id="IPR011010">
    <property type="entry name" value="DNA_brk_join_enz"/>
</dbReference>
<dbReference type="InterPro" id="IPR014711">
    <property type="entry name" value="TopoI_cat_a-hlx-sub_euk"/>
</dbReference>
<dbReference type="PROSITE" id="PS52038">
    <property type="entry name" value="TOPO_IB_2"/>
    <property type="match status" value="1"/>
</dbReference>
<reference evidence="3" key="2">
    <citation type="submission" date="2021-08" db="EMBL/GenBank/DDBJ databases">
        <authorList>
            <person name="Eriksson T."/>
        </authorList>
    </citation>
    <scope>NUCLEOTIDE SEQUENCE</scope>
    <source>
        <strain evidence="3">Stoneville</strain>
        <tissue evidence="3">Whole head</tissue>
    </source>
</reference>
<protein>
    <recommendedName>
        <fullName evidence="2">DNA topoisomerase I eukaryotic-type domain-containing protein</fullName>
    </recommendedName>
</protein>
<dbReference type="InterPro" id="IPR051062">
    <property type="entry name" value="Topoisomerase_IB"/>
</dbReference>
<dbReference type="GO" id="GO:0003917">
    <property type="term" value="F:DNA topoisomerase type I (single strand cut, ATP-independent) activity"/>
    <property type="evidence" value="ECO:0007669"/>
    <property type="project" value="UniProtKB-UniRule"/>
</dbReference>
<feature type="active site" description="O-(3'-phospho-DNA)-tyrosine intermediate" evidence="1">
    <location>
        <position position="150"/>
    </location>
</feature>
<dbReference type="Pfam" id="PF14370">
    <property type="entry name" value="Topo_C_assoc"/>
    <property type="match status" value="1"/>
</dbReference>
<comment type="caution">
    <text evidence="3">The sequence shown here is derived from an EMBL/GenBank/DDBJ whole genome shotgun (WGS) entry which is preliminary data.</text>
</comment>
<dbReference type="InterPro" id="IPR040676">
    <property type="entry name" value="DUF5641"/>
</dbReference>
<organism evidence="3 4">
    <name type="scientific">Tenebrio molitor</name>
    <name type="common">Yellow mealworm beetle</name>
    <dbReference type="NCBI Taxonomy" id="7067"/>
    <lineage>
        <taxon>Eukaryota</taxon>
        <taxon>Metazoa</taxon>
        <taxon>Ecdysozoa</taxon>
        <taxon>Arthropoda</taxon>
        <taxon>Hexapoda</taxon>
        <taxon>Insecta</taxon>
        <taxon>Pterygota</taxon>
        <taxon>Neoptera</taxon>
        <taxon>Endopterygota</taxon>
        <taxon>Coleoptera</taxon>
        <taxon>Polyphaga</taxon>
        <taxon>Cucujiformia</taxon>
        <taxon>Tenebrionidae</taxon>
        <taxon>Tenebrio</taxon>
    </lineage>
</organism>
<dbReference type="Gene3D" id="1.10.132.10">
    <property type="match status" value="1"/>
</dbReference>
<dbReference type="EMBL" id="JABDTM020027849">
    <property type="protein sequence ID" value="KAH0809884.1"/>
    <property type="molecule type" value="Genomic_DNA"/>
</dbReference>
<reference evidence="3" key="1">
    <citation type="journal article" date="2020" name="J Insects Food Feed">
        <title>The yellow mealworm (Tenebrio molitor) genome: a resource for the emerging insects as food and feed industry.</title>
        <authorList>
            <person name="Eriksson T."/>
            <person name="Andere A."/>
            <person name="Kelstrup H."/>
            <person name="Emery V."/>
            <person name="Picard C."/>
        </authorList>
    </citation>
    <scope>NUCLEOTIDE SEQUENCE</scope>
    <source>
        <strain evidence="3">Stoneville</strain>
        <tissue evidence="3">Whole head</tissue>
    </source>
</reference>
<keyword evidence="1" id="KW-0413">Isomerase</keyword>
<evidence type="ECO:0000313" key="3">
    <source>
        <dbReference type="EMBL" id="KAH0809884.1"/>
    </source>
</evidence>